<dbReference type="AlphaFoldDB" id="A0A087UPS1"/>
<keyword evidence="3 7" id="KW-0812">Transmembrane</keyword>
<dbReference type="InterPro" id="IPR018499">
    <property type="entry name" value="Tetraspanin/Peripherin"/>
</dbReference>
<dbReference type="EMBL" id="KK120917">
    <property type="protein sequence ID" value="KFM79360.1"/>
    <property type="molecule type" value="Genomic_DNA"/>
</dbReference>
<feature type="disulfide bond" evidence="6">
    <location>
        <begin position="149"/>
        <end position="193"/>
    </location>
</feature>
<dbReference type="Gene3D" id="1.10.1450.10">
    <property type="entry name" value="Tetraspanin"/>
    <property type="match status" value="1"/>
</dbReference>
<dbReference type="SUPFAM" id="SSF48652">
    <property type="entry name" value="Tetraspanin"/>
    <property type="match status" value="1"/>
</dbReference>
<evidence type="ECO:0000256" key="3">
    <source>
        <dbReference type="ARBA" id="ARBA00022692"/>
    </source>
</evidence>
<dbReference type="Pfam" id="PF00335">
    <property type="entry name" value="Tetraspanin"/>
    <property type="match status" value="1"/>
</dbReference>
<evidence type="ECO:0000313" key="9">
    <source>
        <dbReference type="Proteomes" id="UP000054359"/>
    </source>
</evidence>
<feature type="transmembrane region" description="Helical" evidence="7">
    <location>
        <begin position="207"/>
        <end position="233"/>
    </location>
</feature>
<dbReference type="InterPro" id="IPR000301">
    <property type="entry name" value="Tetraspanin_animals"/>
</dbReference>
<name>A0A087UPS1_STEMI</name>
<comment type="subcellular location">
    <subcellularLocation>
        <location evidence="1 7">Membrane</location>
        <topology evidence="1 7">Multi-pass membrane protein</topology>
    </subcellularLocation>
</comment>
<proteinExistence type="inferred from homology"/>
<evidence type="ECO:0000256" key="2">
    <source>
        <dbReference type="ARBA" id="ARBA00006840"/>
    </source>
</evidence>
<dbReference type="OrthoDB" id="9972904at2759"/>
<dbReference type="STRING" id="407821.A0A087UPS1"/>
<evidence type="ECO:0000313" key="8">
    <source>
        <dbReference type="EMBL" id="KFM79360.1"/>
    </source>
</evidence>
<dbReference type="PANTHER" id="PTHR19282">
    <property type="entry name" value="TETRASPANIN"/>
    <property type="match status" value="1"/>
</dbReference>
<dbReference type="PIRSF" id="PIRSF002419">
    <property type="entry name" value="Tetraspanin"/>
    <property type="match status" value="1"/>
</dbReference>
<evidence type="ECO:0000256" key="1">
    <source>
        <dbReference type="ARBA" id="ARBA00004141"/>
    </source>
</evidence>
<keyword evidence="6" id="KW-1015">Disulfide bond</keyword>
<feature type="non-terminal residue" evidence="8">
    <location>
        <position position="242"/>
    </location>
</feature>
<evidence type="ECO:0000256" key="6">
    <source>
        <dbReference type="PIRSR" id="PIRSR002419-1"/>
    </source>
</evidence>
<comment type="similarity">
    <text evidence="2 7">Belongs to the tetraspanin (TM4SF) family.</text>
</comment>
<feature type="transmembrane region" description="Helical" evidence="7">
    <location>
        <begin position="85"/>
        <end position="111"/>
    </location>
</feature>
<evidence type="ECO:0000256" key="7">
    <source>
        <dbReference type="RuleBase" id="RU361218"/>
    </source>
</evidence>
<keyword evidence="4 7" id="KW-1133">Transmembrane helix</keyword>
<sequence length="242" mass="26701">MSRRLQTVAAVTCMKLMLLIFNVIFWIAGIALLAFGLWMKISLHNLLELSDDYNEAVPYIFIGTGAVIVLVGLFACCCTVKGQPVLLYMLAVFLSVIFVLELVAGVAGYIYRDKISDGFRTGLNNSVDHYGQGGIRDKDIDILQSYLKCCGVNDYLDWNDKWHNDSVPFSCCRDKSSCHNAPVDPSEIYEEGCFNKVVDFVNQNLGAIFGGAVGLACFQLLGVILACCLGKYIDKAKYEPMG</sequence>
<accession>A0A087UPS1</accession>
<protein>
    <recommendedName>
        <fullName evidence="7">Tetraspanin</fullName>
    </recommendedName>
</protein>
<reference evidence="8 9" key="1">
    <citation type="submission" date="2013-11" db="EMBL/GenBank/DDBJ databases">
        <title>Genome sequencing of Stegodyphus mimosarum.</title>
        <authorList>
            <person name="Bechsgaard J."/>
        </authorList>
    </citation>
    <scope>NUCLEOTIDE SEQUENCE [LARGE SCALE GENOMIC DNA]</scope>
</reference>
<dbReference type="FunFam" id="1.10.1450.10:FF:000029">
    <property type="entry name" value="Tetraspanin"/>
    <property type="match status" value="1"/>
</dbReference>
<feature type="transmembrane region" description="Helical" evidence="7">
    <location>
        <begin position="59"/>
        <end position="78"/>
    </location>
</feature>
<dbReference type="GO" id="GO:0005886">
    <property type="term" value="C:plasma membrane"/>
    <property type="evidence" value="ECO:0007669"/>
    <property type="project" value="TreeGrafter"/>
</dbReference>
<keyword evidence="9" id="KW-1185">Reference proteome</keyword>
<organism evidence="8 9">
    <name type="scientific">Stegodyphus mimosarum</name>
    <name type="common">African social velvet spider</name>
    <dbReference type="NCBI Taxonomy" id="407821"/>
    <lineage>
        <taxon>Eukaryota</taxon>
        <taxon>Metazoa</taxon>
        <taxon>Ecdysozoa</taxon>
        <taxon>Arthropoda</taxon>
        <taxon>Chelicerata</taxon>
        <taxon>Arachnida</taxon>
        <taxon>Araneae</taxon>
        <taxon>Araneomorphae</taxon>
        <taxon>Entelegynae</taxon>
        <taxon>Eresoidea</taxon>
        <taxon>Eresidae</taxon>
        <taxon>Stegodyphus</taxon>
    </lineage>
</organism>
<feature type="transmembrane region" description="Helical" evidence="7">
    <location>
        <begin position="16"/>
        <end position="39"/>
    </location>
</feature>
<feature type="disulfide bond" evidence="6">
    <location>
        <begin position="150"/>
        <end position="171"/>
    </location>
</feature>
<keyword evidence="5 7" id="KW-0472">Membrane</keyword>
<dbReference type="OMA" id="VYRQGCY"/>
<evidence type="ECO:0000256" key="5">
    <source>
        <dbReference type="ARBA" id="ARBA00023136"/>
    </source>
</evidence>
<dbReference type="PRINTS" id="PR00259">
    <property type="entry name" value="TMFOUR"/>
</dbReference>
<dbReference type="PANTHER" id="PTHR19282:SF252">
    <property type="entry name" value="TETRASPANIN"/>
    <property type="match status" value="1"/>
</dbReference>
<gene>
    <name evidence="8" type="ORF">X975_14613</name>
</gene>
<evidence type="ECO:0000256" key="4">
    <source>
        <dbReference type="ARBA" id="ARBA00022989"/>
    </source>
</evidence>
<dbReference type="Proteomes" id="UP000054359">
    <property type="component" value="Unassembled WGS sequence"/>
</dbReference>
<dbReference type="InterPro" id="IPR008952">
    <property type="entry name" value="Tetraspanin_EC2_sf"/>
</dbReference>